<evidence type="ECO:0000259" key="1">
    <source>
        <dbReference type="Pfam" id="PF02625"/>
    </source>
</evidence>
<reference evidence="3 4" key="1">
    <citation type="journal article" date="2019" name="Biochem. Eng. J.">
        <title>Metabolic engineering of the marine bacteria Neptunomonas concharum for the production of acetoin and meso-2,3-butanediol from acetate.</title>
        <authorList>
            <person name="Li W."/>
            <person name="Pu N."/>
            <person name="Liu C.-X."/>
            <person name="Yuan Q.-P."/>
            <person name="Li Z.-J."/>
        </authorList>
    </citation>
    <scope>NUCLEOTIDE SEQUENCE [LARGE SCALE GENOMIC DNA]</scope>
    <source>
        <strain evidence="3 4">JCM17730</strain>
    </source>
</reference>
<dbReference type="AlphaFoldDB" id="A0A5P1RBS8"/>
<dbReference type="EMBL" id="CP043869">
    <property type="protein sequence ID" value="QEQ97080.1"/>
    <property type="molecule type" value="Genomic_DNA"/>
</dbReference>
<proteinExistence type="predicted"/>
<dbReference type="RefSeq" id="WP_138987610.1">
    <property type="nucleotide sequence ID" value="NZ_CP043869.1"/>
</dbReference>
<evidence type="ECO:0000313" key="3">
    <source>
        <dbReference type="EMBL" id="QEQ97080.1"/>
    </source>
</evidence>
<dbReference type="OrthoDB" id="61481at2"/>
<dbReference type="InterPro" id="IPR052698">
    <property type="entry name" value="MoCofactor_Util/Proc"/>
</dbReference>
<keyword evidence="4" id="KW-1185">Reference proteome</keyword>
<dbReference type="PANTHER" id="PTHR30388:SF6">
    <property type="entry name" value="XANTHINE DEHYDROGENASE SUBUNIT A-RELATED"/>
    <property type="match status" value="1"/>
</dbReference>
<protein>
    <submittedName>
        <fullName evidence="3">Xanthine dehydrogenase accessory protein XdhC</fullName>
    </submittedName>
</protein>
<evidence type="ECO:0000313" key="4">
    <source>
        <dbReference type="Proteomes" id="UP000324760"/>
    </source>
</evidence>
<accession>A0A5P1RBS8</accession>
<dbReference type="Pfam" id="PF13478">
    <property type="entry name" value="XdhC_C"/>
    <property type="match status" value="1"/>
</dbReference>
<dbReference type="PANTHER" id="PTHR30388">
    <property type="entry name" value="ALDEHYDE OXIDOREDUCTASE MOLYBDENUM COFACTOR ASSEMBLY PROTEIN"/>
    <property type="match status" value="1"/>
</dbReference>
<dbReference type="InterPro" id="IPR027051">
    <property type="entry name" value="XdhC_Rossmann_dom"/>
</dbReference>
<feature type="domain" description="XdhC Rossmann" evidence="2">
    <location>
        <begin position="106"/>
        <end position="247"/>
    </location>
</feature>
<dbReference type="NCBIfam" id="TIGR02964">
    <property type="entry name" value="xanthine_xdhC"/>
    <property type="match status" value="1"/>
</dbReference>
<organism evidence="3 4">
    <name type="scientific">Neptunomonas concharum</name>
    <dbReference type="NCBI Taxonomy" id="1031538"/>
    <lineage>
        <taxon>Bacteria</taxon>
        <taxon>Pseudomonadati</taxon>
        <taxon>Pseudomonadota</taxon>
        <taxon>Gammaproteobacteria</taxon>
        <taxon>Oceanospirillales</taxon>
        <taxon>Oceanospirillaceae</taxon>
        <taxon>Neptunomonas</taxon>
    </lineage>
</organism>
<name>A0A5P1RBS8_9GAMM</name>
<dbReference type="Pfam" id="PF02625">
    <property type="entry name" value="XdhC_CoxI"/>
    <property type="match status" value="1"/>
</dbReference>
<gene>
    <name evidence="3" type="primary">xdhC</name>
    <name evidence="3" type="ORF">F0U83_10355</name>
</gene>
<sequence>MKWLTSLNQLQALGEAAILVTIIENRGSTPRNSGSKMVVTAQSSFDTIGGGHLEHKAIKLAQRLLKDNVHTPSQVHFSLGASLGQCCGGAVTLLFEPIIPRSLHICLCGAGHVANALVPILANLPVQVTWIDERASLFPASIPENTTACISDDSVSEIANQPQNSFYLVMTHNHHLDQSLIEAILKRGDARYVGMIGSITKRRKFEHRLKHKGFSEEAIAQFTCPIGEVKIPGKLPGEVAVSIAAEIIQHYQQRASHAAQLN</sequence>
<feature type="domain" description="XdhC- CoxI" evidence="1">
    <location>
        <begin position="11"/>
        <end position="70"/>
    </location>
</feature>
<dbReference type="InterPro" id="IPR003777">
    <property type="entry name" value="XdhC_CoxI"/>
</dbReference>
<dbReference type="Proteomes" id="UP000324760">
    <property type="component" value="Chromosome"/>
</dbReference>
<dbReference type="InterPro" id="IPR014308">
    <property type="entry name" value="Xanthine_DH_XdhC"/>
</dbReference>
<dbReference type="Gene3D" id="3.40.50.720">
    <property type="entry name" value="NAD(P)-binding Rossmann-like Domain"/>
    <property type="match status" value="1"/>
</dbReference>
<evidence type="ECO:0000259" key="2">
    <source>
        <dbReference type="Pfam" id="PF13478"/>
    </source>
</evidence>
<dbReference type="KEGG" id="ncu:F0U83_10355"/>